<dbReference type="STRING" id="388280.SAMN04488057_102261"/>
<reference evidence="7 8" key="1">
    <citation type="submission" date="2016-11" db="EMBL/GenBank/DDBJ databases">
        <authorList>
            <person name="Jaros S."/>
            <person name="Januszkiewicz K."/>
            <person name="Wedrychowicz H."/>
        </authorList>
    </citation>
    <scope>NUCLEOTIDE SEQUENCE [LARGE SCALE GENOMIC DNA]</scope>
    <source>
        <strain evidence="7 8">CGMCC 1.6102</strain>
    </source>
</reference>
<dbReference type="PROSITE" id="PS50893">
    <property type="entry name" value="ABC_TRANSPORTER_2"/>
    <property type="match status" value="1"/>
</dbReference>
<dbReference type="PANTHER" id="PTHR42711">
    <property type="entry name" value="ABC TRANSPORTER ATP-BINDING PROTEIN"/>
    <property type="match status" value="1"/>
</dbReference>
<keyword evidence="8" id="KW-1185">Reference proteome</keyword>
<evidence type="ECO:0000256" key="5">
    <source>
        <dbReference type="ARBA" id="ARBA00022840"/>
    </source>
</evidence>
<dbReference type="AlphaFoldDB" id="A0A1M7K3K4"/>
<name>A0A1M7K3K4_9BACT</name>
<dbReference type="GO" id="GO:0005524">
    <property type="term" value="F:ATP binding"/>
    <property type="evidence" value="ECO:0007669"/>
    <property type="project" value="UniProtKB-KW"/>
</dbReference>
<dbReference type="OrthoDB" id="977540at2"/>
<feature type="domain" description="ABC transporter" evidence="6">
    <location>
        <begin position="4"/>
        <end position="231"/>
    </location>
</feature>
<dbReference type="EMBL" id="FRCY01000002">
    <property type="protein sequence ID" value="SHM59407.1"/>
    <property type="molecule type" value="Genomic_DNA"/>
</dbReference>
<keyword evidence="2" id="KW-0813">Transport</keyword>
<dbReference type="PROSITE" id="PS00211">
    <property type="entry name" value="ABC_TRANSPORTER_1"/>
    <property type="match status" value="1"/>
</dbReference>
<protein>
    <submittedName>
        <fullName evidence="7">ABC-2 type transport system ATP-binding protein</fullName>
    </submittedName>
</protein>
<dbReference type="InterPro" id="IPR025302">
    <property type="entry name" value="DrrA1/2-like_C"/>
</dbReference>
<keyword evidence="5 7" id="KW-0067">ATP-binding</keyword>
<dbReference type="InterPro" id="IPR003439">
    <property type="entry name" value="ABC_transporter-like_ATP-bd"/>
</dbReference>
<dbReference type="InterPro" id="IPR003593">
    <property type="entry name" value="AAA+_ATPase"/>
</dbReference>
<dbReference type="SMART" id="SM00382">
    <property type="entry name" value="AAA"/>
    <property type="match status" value="1"/>
</dbReference>
<keyword evidence="3" id="KW-0536">Nodulation</keyword>
<evidence type="ECO:0000313" key="7">
    <source>
        <dbReference type="EMBL" id="SHM59407.1"/>
    </source>
</evidence>
<evidence type="ECO:0000259" key="6">
    <source>
        <dbReference type="PROSITE" id="PS50893"/>
    </source>
</evidence>
<organism evidence="7 8">
    <name type="scientific">Cyclobacterium lianum</name>
    <dbReference type="NCBI Taxonomy" id="388280"/>
    <lineage>
        <taxon>Bacteria</taxon>
        <taxon>Pseudomonadati</taxon>
        <taxon>Bacteroidota</taxon>
        <taxon>Cytophagia</taxon>
        <taxon>Cytophagales</taxon>
        <taxon>Cyclobacteriaceae</taxon>
        <taxon>Cyclobacterium</taxon>
    </lineage>
</organism>
<keyword evidence="4" id="KW-0547">Nucleotide-binding</keyword>
<evidence type="ECO:0000256" key="4">
    <source>
        <dbReference type="ARBA" id="ARBA00022741"/>
    </source>
</evidence>
<evidence type="ECO:0000256" key="3">
    <source>
        <dbReference type="ARBA" id="ARBA00022458"/>
    </source>
</evidence>
<sequence length="300" mass="34115">MEILSVKSLNKSYGTHLALRDFDLSVQQGIVFGLLGPNGAGKTTFIRIVNQIIEQDSGEIFIKGQPLRMRHVRNIGYLPEERGLYKTMKVKDQLLYFARLKGLSRQDSISKISNWLEKLNLSQWKDNKIQDLSKGMAQKVQFIATVVHQPDLLILDEPFSGFDPVNAEIIKNEILELKRQGTTIILSTHRMESVELLCDQIAMINQARKILDGPVKVIKNEAKTNRFRVKMIPRAIGNLPDVWDVVDHEGLAEFIVRLNGQQPNVLLTNLMSYGEILGFEEIVPSIEEIFIQKINETHEG</sequence>
<dbReference type="Gene3D" id="3.40.50.300">
    <property type="entry name" value="P-loop containing nucleotide triphosphate hydrolases"/>
    <property type="match status" value="1"/>
</dbReference>
<dbReference type="GO" id="GO:0016887">
    <property type="term" value="F:ATP hydrolysis activity"/>
    <property type="evidence" value="ECO:0007669"/>
    <property type="project" value="InterPro"/>
</dbReference>
<dbReference type="Proteomes" id="UP000184513">
    <property type="component" value="Unassembled WGS sequence"/>
</dbReference>
<evidence type="ECO:0000256" key="2">
    <source>
        <dbReference type="ARBA" id="ARBA00022448"/>
    </source>
</evidence>
<dbReference type="SUPFAM" id="SSF52540">
    <property type="entry name" value="P-loop containing nucleoside triphosphate hydrolases"/>
    <property type="match status" value="1"/>
</dbReference>
<dbReference type="Pfam" id="PF13732">
    <property type="entry name" value="DrrA1-3_C"/>
    <property type="match status" value="1"/>
</dbReference>
<dbReference type="InterPro" id="IPR027417">
    <property type="entry name" value="P-loop_NTPase"/>
</dbReference>
<comment type="similarity">
    <text evidence="1">Belongs to the ABC transporter superfamily.</text>
</comment>
<dbReference type="InterPro" id="IPR050763">
    <property type="entry name" value="ABC_transporter_ATP-binding"/>
</dbReference>
<evidence type="ECO:0000256" key="1">
    <source>
        <dbReference type="ARBA" id="ARBA00005417"/>
    </source>
</evidence>
<gene>
    <name evidence="7" type="ORF">SAMN04488057_102261</name>
</gene>
<dbReference type="PANTHER" id="PTHR42711:SF5">
    <property type="entry name" value="ABC TRANSPORTER ATP-BINDING PROTEIN NATA"/>
    <property type="match status" value="1"/>
</dbReference>
<dbReference type="Pfam" id="PF00005">
    <property type="entry name" value="ABC_tran"/>
    <property type="match status" value="1"/>
</dbReference>
<evidence type="ECO:0000313" key="8">
    <source>
        <dbReference type="Proteomes" id="UP000184513"/>
    </source>
</evidence>
<dbReference type="InterPro" id="IPR017871">
    <property type="entry name" value="ABC_transporter-like_CS"/>
</dbReference>
<accession>A0A1M7K3K4</accession>
<dbReference type="RefSeq" id="WP_073092394.1">
    <property type="nucleotide sequence ID" value="NZ_FRCY01000002.1"/>
</dbReference>
<proteinExistence type="inferred from homology"/>